<evidence type="ECO:0000256" key="4">
    <source>
        <dbReference type="ARBA" id="ARBA00023136"/>
    </source>
</evidence>
<dbReference type="InterPro" id="IPR020846">
    <property type="entry name" value="MFS_dom"/>
</dbReference>
<evidence type="ECO:0000256" key="1">
    <source>
        <dbReference type="ARBA" id="ARBA00004141"/>
    </source>
</evidence>
<feature type="region of interest" description="Disordered" evidence="7">
    <location>
        <begin position="498"/>
        <end position="517"/>
    </location>
</feature>
<comment type="similarity">
    <text evidence="5">Belongs to the major facilitator superfamily. Phosphate:H(+) symporter (TC 2.A.1.9) family.</text>
</comment>
<dbReference type="InterPro" id="IPR005828">
    <property type="entry name" value="MFS_sugar_transport-like"/>
</dbReference>
<comment type="caution">
    <text evidence="10">The sequence shown here is derived from an EMBL/GenBank/DDBJ whole genome shotgun (WGS) entry which is preliminary data.</text>
</comment>
<evidence type="ECO:0000313" key="11">
    <source>
        <dbReference type="Proteomes" id="UP000325081"/>
    </source>
</evidence>
<feature type="transmembrane region" description="Helical" evidence="8">
    <location>
        <begin position="142"/>
        <end position="159"/>
    </location>
</feature>
<evidence type="ECO:0000256" key="5">
    <source>
        <dbReference type="ARBA" id="ARBA00044504"/>
    </source>
</evidence>
<dbReference type="InterPro" id="IPR036259">
    <property type="entry name" value="MFS_trans_sf"/>
</dbReference>
<dbReference type="GO" id="GO:0022857">
    <property type="term" value="F:transmembrane transporter activity"/>
    <property type="evidence" value="ECO:0007669"/>
    <property type="project" value="InterPro"/>
</dbReference>
<gene>
    <name evidence="10" type="ORF">STAS_13967</name>
</gene>
<organism evidence="10 11">
    <name type="scientific">Striga asiatica</name>
    <name type="common">Asiatic witchweed</name>
    <name type="synonym">Buchnera asiatica</name>
    <dbReference type="NCBI Taxonomy" id="4170"/>
    <lineage>
        <taxon>Eukaryota</taxon>
        <taxon>Viridiplantae</taxon>
        <taxon>Streptophyta</taxon>
        <taxon>Embryophyta</taxon>
        <taxon>Tracheophyta</taxon>
        <taxon>Spermatophyta</taxon>
        <taxon>Magnoliopsida</taxon>
        <taxon>eudicotyledons</taxon>
        <taxon>Gunneridae</taxon>
        <taxon>Pentapetalae</taxon>
        <taxon>asterids</taxon>
        <taxon>lamiids</taxon>
        <taxon>Lamiales</taxon>
        <taxon>Orobanchaceae</taxon>
        <taxon>Buchnereae</taxon>
        <taxon>Striga</taxon>
    </lineage>
</organism>
<feature type="compositionally biased region" description="Polar residues" evidence="7">
    <location>
        <begin position="501"/>
        <end position="517"/>
    </location>
</feature>
<comment type="catalytic activity">
    <reaction evidence="6">
        <text>phosphate(in) + H(+)(in) = phosphate(out) + H(+)(out)</text>
        <dbReference type="Rhea" id="RHEA:29939"/>
        <dbReference type="ChEBI" id="CHEBI:15378"/>
        <dbReference type="ChEBI" id="CHEBI:43474"/>
    </reaction>
    <physiologicalReaction direction="right-to-left" evidence="6">
        <dbReference type="Rhea" id="RHEA:29941"/>
    </physiologicalReaction>
</comment>
<dbReference type="Pfam" id="PF00083">
    <property type="entry name" value="Sugar_tr"/>
    <property type="match status" value="1"/>
</dbReference>
<dbReference type="PROSITE" id="PS50850">
    <property type="entry name" value="MFS"/>
    <property type="match status" value="1"/>
</dbReference>
<keyword evidence="2 8" id="KW-0812">Transmembrane</keyword>
<dbReference type="EMBL" id="BKCP01005394">
    <property type="protein sequence ID" value="GER37549.1"/>
    <property type="molecule type" value="Genomic_DNA"/>
</dbReference>
<dbReference type="GO" id="GO:0016020">
    <property type="term" value="C:membrane"/>
    <property type="evidence" value="ECO:0007669"/>
    <property type="project" value="UniProtKB-SubCell"/>
</dbReference>
<feature type="transmembrane region" description="Helical" evidence="8">
    <location>
        <begin position="435"/>
        <end position="454"/>
    </location>
</feature>
<feature type="transmembrane region" description="Helical" evidence="8">
    <location>
        <begin position="402"/>
        <end position="423"/>
    </location>
</feature>
<evidence type="ECO:0000256" key="3">
    <source>
        <dbReference type="ARBA" id="ARBA00022989"/>
    </source>
</evidence>
<evidence type="ECO:0000256" key="8">
    <source>
        <dbReference type="SAM" id="Phobius"/>
    </source>
</evidence>
<dbReference type="Proteomes" id="UP000325081">
    <property type="component" value="Unassembled WGS sequence"/>
</dbReference>
<dbReference type="Gene3D" id="1.20.1250.20">
    <property type="entry name" value="MFS general substrate transporter like domains"/>
    <property type="match status" value="1"/>
</dbReference>
<protein>
    <submittedName>
        <fullName evidence="10">Organic cation transporter-related family protein</fullName>
    </submittedName>
</protein>
<dbReference type="SUPFAM" id="SSF103473">
    <property type="entry name" value="MFS general substrate transporter"/>
    <property type="match status" value="1"/>
</dbReference>
<name>A0A5A7PXE3_STRAF</name>
<evidence type="ECO:0000256" key="6">
    <source>
        <dbReference type="ARBA" id="ARBA00049011"/>
    </source>
</evidence>
<evidence type="ECO:0000256" key="7">
    <source>
        <dbReference type="SAM" id="MobiDB-lite"/>
    </source>
</evidence>
<comment type="subcellular location">
    <subcellularLocation>
        <location evidence="1">Membrane</location>
        <topology evidence="1">Multi-pass membrane protein</topology>
    </subcellularLocation>
</comment>
<reference evidence="11" key="1">
    <citation type="journal article" date="2019" name="Curr. Biol.">
        <title>Genome Sequence of Striga asiatica Provides Insight into the Evolution of Plant Parasitism.</title>
        <authorList>
            <person name="Yoshida S."/>
            <person name="Kim S."/>
            <person name="Wafula E.K."/>
            <person name="Tanskanen J."/>
            <person name="Kim Y.M."/>
            <person name="Honaas L."/>
            <person name="Yang Z."/>
            <person name="Spallek T."/>
            <person name="Conn C.E."/>
            <person name="Ichihashi Y."/>
            <person name="Cheong K."/>
            <person name="Cui S."/>
            <person name="Der J.P."/>
            <person name="Gundlach H."/>
            <person name="Jiao Y."/>
            <person name="Hori C."/>
            <person name="Ishida J.K."/>
            <person name="Kasahara H."/>
            <person name="Kiba T."/>
            <person name="Kim M.S."/>
            <person name="Koo N."/>
            <person name="Laohavisit A."/>
            <person name="Lee Y.H."/>
            <person name="Lumba S."/>
            <person name="McCourt P."/>
            <person name="Mortimer J.C."/>
            <person name="Mutuku J.M."/>
            <person name="Nomura T."/>
            <person name="Sasaki-Sekimoto Y."/>
            <person name="Seto Y."/>
            <person name="Wang Y."/>
            <person name="Wakatake T."/>
            <person name="Sakakibara H."/>
            <person name="Demura T."/>
            <person name="Yamaguchi S."/>
            <person name="Yoneyama K."/>
            <person name="Manabe R.I."/>
            <person name="Nelson D.C."/>
            <person name="Schulman A.H."/>
            <person name="Timko M.P."/>
            <person name="dePamphilis C.W."/>
            <person name="Choi D."/>
            <person name="Shirasu K."/>
        </authorList>
    </citation>
    <scope>NUCLEOTIDE SEQUENCE [LARGE SCALE GENOMIC DNA]</scope>
    <source>
        <strain evidence="11">cv. UVA1</strain>
    </source>
</reference>
<accession>A0A5A7PXE3</accession>
<feature type="transmembrane region" description="Helical" evidence="8">
    <location>
        <begin position="165"/>
        <end position="188"/>
    </location>
</feature>
<dbReference type="PANTHER" id="PTHR24064">
    <property type="entry name" value="SOLUTE CARRIER FAMILY 22 MEMBER"/>
    <property type="match status" value="1"/>
</dbReference>
<feature type="transmembrane region" description="Helical" evidence="8">
    <location>
        <begin position="460"/>
        <end position="480"/>
    </location>
</feature>
<feature type="domain" description="Major facilitator superfamily (MFS) profile" evidence="9">
    <location>
        <begin position="40"/>
        <end position="484"/>
    </location>
</feature>
<evidence type="ECO:0000256" key="2">
    <source>
        <dbReference type="ARBA" id="ARBA00022692"/>
    </source>
</evidence>
<proteinExistence type="inferred from homology"/>
<dbReference type="OrthoDB" id="5296287at2759"/>
<feature type="transmembrane region" description="Helical" evidence="8">
    <location>
        <begin position="308"/>
        <end position="329"/>
    </location>
</feature>
<dbReference type="AlphaFoldDB" id="A0A5A7PXE3"/>
<keyword evidence="3 8" id="KW-1133">Transmembrane helix</keyword>
<feature type="transmembrane region" description="Helical" evidence="8">
    <location>
        <begin position="370"/>
        <end position="390"/>
    </location>
</feature>
<keyword evidence="11" id="KW-1185">Reference proteome</keyword>
<feature type="transmembrane region" description="Helical" evidence="8">
    <location>
        <begin position="341"/>
        <end position="363"/>
    </location>
</feature>
<feature type="transmembrane region" description="Helical" evidence="8">
    <location>
        <begin position="200"/>
        <end position="222"/>
    </location>
</feature>
<sequence length="517" mass="56699">MTPQNPPTTPPPPAAKHHPRPLDDAIEHYIGGINWAQISHFALVSFAWFFDAQQNFITIFTDAFPKWSCTEPCHAETNMCRLPETSWSWDSPACTSTVSQWSLQCAGPILRGLPASSFYLGCLIGGLGLATLADSRLGRKNMLVLSCLIMSIFGCLSAVSENIWMYAGLRFASGLGRAPIGTCAFVLGSELVGRKWRGKVGIFGFLCYALGFLSLPIVAYLLRGSSWRFMYLFTCGPCVCYSVLVYFTAHESPRWLFVKGRKREFAETLRSLARSTKDLSVDCMEWMEESPEPYRFYSAVKILFEKKWAFHHLLISTVAGFGVGLAYYGMPLGLGSLPENLYLSVGMNAVFGLLSSAALLPVIGRMRRKALMIGLCVLSGVCNVVGVVLVGSNGWLKMGFELLSFFGANMAFDVLLVYVLELFPTCVRNSAVSVVREAILLGGFLGPLVVAAAANGGKWFLSYGVFGVTILACGLFVIWLPETKGRVLCDTMEDEEEAGKSNESIVSSQSIRNSFDR</sequence>
<feature type="transmembrane region" description="Helical" evidence="8">
    <location>
        <begin position="228"/>
        <end position="249"/>
    </location>
</feature>
<keyword evidence="4 8" id="KW-0472">Membrane</keyword>
<evidence type="ECO:0000259" key="9">
    <source>
        <dbReference type="PROSITE" id="PS50850"/>
    </source>
</evidence>
<evidence type="ECO:0000313" key="10">
    <source>
        <dbReference type="EMBL" id="GER37549.1"/>
    </source>
</evidence>